<keyword evidence="2" id="KW-1185">Reference proteome</keyword>
<sequence length="29" mass="3394">MYQLNAMHSHFAPVKCVSIGLFLCYKTYK</sequence>
<dbReference type="EMBL" id="PP551948">
    <property type="protein sequence ID" value="XAI98127.1"/>
    <property type="molecule type" value="Genomic_DNA"/>
</dbReference>
<accession>A0AAX4QMA4</accession>
<gene>
    <name evidence="1" type="ORF">ISREJYDI_CDS0003</name>
</gene>
<evidence type="ECO:0000313" key="1">
    <source>
        <dbReference type="EMBL" id="XAI98127.1"/>
    </source>
</evidence>
<organism evidence="1 2">
    <name type="scientific">Pseudomonas phage UNO-G1W1</name>
    <dbReference type="NCBI Taxonomy" id="3136609"/>
    <lineage>
        <taxon>Viruses</taxon>
        <taxon>Duplodnaviria</taxon>
        <taxon>Heunggongvirae</taxon>
        <taxon>Uroviricota</taxon>
        <taxon>Caudoviricetes</taxon>
        <taxon>Vandenendeviridae</taxon>
        <taxon>Gorskivirinae</taxon>
        <taxon>Omahavirus</taxon>
        <taxon>Omahavirus UNOG1W1</taxon>
    </lineage>
</organism>
<reference evidence="1 2" key="1">
    <citation type="submission" date="2024-03" db="EMBL/GenBank/DDBJ databases">
        <title>Complete Genome Sequence of a Pseudomonas fluorescens Bacteriophage UNO-G1W1 isolated from freshwater ice in Nebraska.</title>
        <authorList>
            <person name="Neville A.J."/>
            <person name="Schulze T.T."/>
            <person name="Davis P.H."/>
        </authorList>
    </citation>
    <scope>NUCLEOTIDE SEQUENCE [LARGE SCALE GENOMIC DNA]</scope>
</reference>
<evidence type="ECO:0000313" key="2">
    <source>
        <dbReference type="Proteomes" id="UP001447006"/>
    </source>
</evidence>
<name>A0AAX4QMA4_9CAUD</name>
<dbReference type="Proteomes" id="UP001447006">
    <property type="component" value="Segment"/>
</dbReference>
<proteinExistence type="predicted"/>
<protein>
    <submittedName>
        <fullName evidence="1">Uncharacterized protein</fullName>
    </submittedName>
</protein>